<protein>
    <submittedName>
        <fullName evidence="15">Vomeronasal type-2 receptor 26-like</fullName>
    </submittedName>
</protein>
<keyword evidence="7" id="KW-0297">G-protein coupled receptor</keyword>
<dbReference type="GO" id="GO:0005886">
    <property type="term" value="C:plasma membrane"/>
    <property type="evidence" value="ECO:0007669"/>
    <property type="project" value="UniProtKB-SubCell"/>
</dbReference>
<dbReference type="FunFam" id="2.10.50.30:FF:000002">
    <property type="entry name" value="Vomeronasal 2 receptor, h1"/>
    <property type="match status" value="1"/>
</dbReference>
<dbReference type="PROSITE" id="PS50259">
    <property type="entry name" value="G_PROTEIN_RECEP_F3_4"/>
    <property type="match status" value="1"/>
</dbReference>
<feature type="transmembrane region" description="Helical" evidence="12">
    <location>
        <begin position="638"/>
        <end position="660"/>
    </location>
</feature>
<dbReference type="InterPro" id="IPR000337">
    <property type="entry name" value="GPCR_3"/>
</dbReference>
<dbReference type="Gene3D" id="3.40.50.2300">
    <property type="match status" value="2"/>
</dbReference>
<dbReference type="InterPro" id="IPR028082">
    <property type="entry name" value="Peripla_BP_I"/>
</dbReference>
<evidence type="ECO:0000256" key="6">
    <source>
        <dbReference type="ARBA" id="ARBA00022989"/>
    </source>
</evidence>
<dbReference type="PANTHER" id="PTHR24061:SF599">
    <property type="entry name" value="G-PROTEIN COUPLED RECEPTORS FAMILY 3 PROFILE DOMAIN-CONTAINING PROTEIN"/>
    <property type="match status" value="1"/>
</dbReference>
<organism evidence="14 15">
    <name type="scientific">Eublepharis macularius</name>
    <name type="common">Leopard gecko</name>
    <name type="synonym">Cyrtodactylus macularius</name>
    <dbReference type="NCBI Taxonomy" id="481883"/>
    <lineage>
        <taxon>Eukaryota</taxon>
        <taxon>Metazoa</taxon>
        <taxon>Chordata</taxon>
        <taxon>Craniata</taxon>
        <taxon>Vertebrata</taxon>
        <taxon>Euteleostomi</taxon>
        <taxon>Lepidosauria</taxon>
        <taxon>Squamata</taxon>
        <taxon>Bifurcata</taxon>
        <taxon>Gekkota</taxon>
        <taxon>Eublepharidae</taxon>
        <taxon>Eublepharinae</taxon>
        <taxon>Eublepharis</taxon>
    </lineage>
</organism>
<comment type="subcellular location">
    <subcellularLocation>
        <location evidence="1">Cell membrane</location>
        <topology evidence="1">Multi-pass membrane protein</topology>
    </subcellularLocation>
</comment>
<gene>
    <name evidence="15" type="primary">LOC129339970</name>
</gene>
<dbReference type="KEGG" id="emc:129339970"/>
<evidence type="ECO:0000256" key="1">
    <source>
        <dbReference type="ARBA" id="ARBA00004651"/>
    </source>
</evidence>
<evidence type="ECO:0000256" key="7">
    <source>
        <dbReference type="ARBA" id="ARBA00023040"/>
    </source>
</evidence>
<evidence type="ECO:0000256" key="11">
    <source>
        <dbReference type="ARBA" id="ARBA00023224"/>
    </source>
</evidence>
<dbReference type="InterPro" id="IPR004073">
    <property type="entry name" value="GPCR_3_vmron_rcpt_2"/>
</dbReference>
<keyword evidence="5" id="KW-0732">Signal</keyword>
<dbReference type="InterPro" id="IPR038550">
    <property type="entry name" value="GPCR_3_9-Cys_sf"/>
</dbReference>
<feature type="transmembrane region" description="Helical" evidence="12">
    <location>
        <begin position="533"/>
        <end position="551"/>
    </location>
</feature>
<dbReference type="InterPro" id="IPR000068">
    <property type="entry name" value="GPCR_3_Ca_sens_rcpt-rel"/>
</dbReference>
<dbReference type="FunFam" id="3.40.50.2300:FF:000024">
    <property type="entry name" value="Vomeronasal 2, receptor 73"/>
    <property type="match status" value="1"/>
</dbReference>
<evidence type="ECO:0000313" key="14">
    <source>
        <dbReference type="Proteomes" id="UP001190640"/>
    </source>
</evidence>
<evidence type="ECO:0000256" key="4">
    <source>
        <dbReference type="ARBA" id="ARBA00022692"/>
    </source>
</evidence>
<evidence type="ECO:0000256" key="3">
    <source>
        <dbReference type="ARBA" id="ARBA00022475"/>
    </source>
</evidence>
<feature type="transmembrane region" description="Helical" evidence="12">
    <location>
        <begin position="577"/>
        <end position="600"/>
    </location>
</feature>
<sequence length="683" mass="77039">MVPNEAQQYMGIIRLLQHFGWKWVGLYAVDDESGERFLQALESLFPQHGLCPAFRERVPRQTFLTNLFEINDMVLNIYQPASDAKVNTLVLYGETFTILWLSYFLLLGIPGHKGDASDGKVWIMTAQIDIALTSLQSLSDLQVFQGAISFMIPSNDLLGYQEFLQLIRPCWTQRGSFLKSFWEQAFNCFYPNCNMPTEVNGTCTGEERLENLPGPVFEMHMTGHSYSIYNAVYTVAHALQAMYASRSNHRTTAGGKRVSDIQPWKLHSSLRDISFNNSAGGTLSFNSNKEMRAGLDIMNLVMFPNNTIFRRKVGRIDNSDPKRQELVIDEDMIVWPRRFNQVLPISLCSESCLPGCQKQKKEGEIFCCYDCVPCPEGKISNQKDVDDCISCPEDQYPSRNRNECIPKTISFLTYAEPLGISLASLAVSLSLITALVLRTFIKHTHSPIVKANNRDISYTLLISLLLCFLCSLLFIGHPRKETCFLRQSAFGIIFSMAVSCVLAKTITVVVAFMATKPGSGMRKWVGKRLANSIILFCSLIQVSICMLWLGTSPPFPEFDMQSLSREIVVECNEGSVVMFYVVLGYMGLLSLISLTVAFLARKLPDSFNEAKFITFSMLMFCSVWVSFVPTYLSTKGKYMVAVEIFSILASGGGLLACIFFPKCYIILLKPELNNRDQLIRRKY</sequence>
<feature type="transmembrane region" description="Helical" evidence="12">
    <location>
        <begin position="612"/>
        <end position="632"/>
    </location>
</feature>
<keyword evidence="11" id="KW-0807">Transducer</keyword>
<proteinExistence type="inferred from homology"/>
<dbReference type="GeneID" id="129339970"/>
<dbReference type="PRINTS" id="PR00248">
    <property type="entry name" value="GPCRMGR"/>
</dbReference>
<feature type="transmembrane region" description="Helical" evidence="12">
    <location>
        <begin position="489"/>
        <end position="512"/>
    </location>
</feature>
<evidence type="ECO:0000256" key="5">
    <source>
        <dbReference type="ARBA" id="ARBA00022729"/>
    </source>
</evidence>
<evidence type="ECO:0000256" key="9">
    <source>
        <dbReference type="ARBA" id="ARBA00023170"/>
    </source>
</evidence>
<keyword evidence="10" id="KW-0325">Glycoprotein</keyword>
<dbReference type="PANTHER" id="PTHR24061">
    <property type="entry name" value="CALCIUM-SENSING RECEPTOR-RELATED"/>
    <property type="match status" value="1"/>
</dbReference>
<dbReference type="RefSeq" id="XP_054850502.1">
    <property type="nucleotide sequence ID" value="XM_054994527.1"/>
</dbReference>
<name>A0AA97LFQ6_EUBMA</name>
<dbReference type="GO" id="GO:0004930">
    <property type="term" value="F:G protein-coupled receptor activity"/>
    <property type="evidence" value="ECO:0007669"/>
    <property type="project" value="UniProtKB-KW"/>
</dbReference>
<dbReference type="InterPro" id="IPR001828">
    <property type="entry name" value="ANF_lig-bd_rcpt"/>
</dbReference>
<dbReference type="AlphaFoldDB" id="A0AA97LFQ6"/>
<dbReference type="InterPro" id="IPR017978">
    <property type="entry name" value="GPCR_3_C"/>
</dbReference>
<comment type="similarity">
    <text evidence="2">Belongs to the G-protein coupled receptor 3 family.</text>
</comment>
<reference evidence="15" key="1">
    <citation type="submission" date="2025-08" db="UniProtKB">
        <authorList>
            <consortium name="RefSeq"/>
        </authorList>
    </citation>
    <scope>IDENTIFICATION</scope>
    <source>
        <tissue evidence="15">Blood</tissue>
    </source>
</reference>
<dbReference type="SUPFAM" id="SSF81665">
    <property type="entry name" value="Calcium ATPase, transmembrane domain M"/>
    <property type="match status" value="1"/>
</dbReference>
<evidence type="ECO:0000256" key="10">
    <source>
        <dbReference type="ARBA" id="ARBA00023180"/>
    </source>
</evidence>
<keyword evidence="8 12" id="KW-0472">Membrane</keyword>
<feature type="domain" description="G-protein coupled receptors family 3 profile" evidence="13">
    <location>
        <begin position="418"/>
        <end position="682"/>
    </location>
</feature>
<keyword evidence="6 12" id="KW-1133">Transmembrane helix</keyword>
<feature type="transmembrane region" description="Helical" evidence="12">
    <location>
        <begin position="418"/>
        <end position="437"/>
    </location>
</feature>
<dbReference type="Pfam" id="PF01094">
    <property type="entry name" value="ANF_receptor"/>
    <property type="match status" value="1"/>
</dbReference>
<evidence type="ECO:0000259" key="13">
    <source>
        <dbReference type="PROSITE" id="PS50259"/>
    </source>
</evidence>
<dbReference type="Gene3D" id="2.10.50.30">
    <property type="entry name" value="GPCR, family 3, nine cysteines domain"/>
    <property type="match status" value="1"/>
</dbReference>
<keyword evidence="9" id="KW-0675">Receptor</keyword>
<dbReference type="PROSITE" id="PS00981">
    <property type="entry name" value="G_PROTEIN_RECEP_F3_3"/>
    <property type="match status" value="1"/>
</dbReference>
<dbReference type="InterPro" id="IPR017979">
    <property type="entry name" value="GPCR_3_CS"/>
</dbReference>
<dbReference type="SUPFAM" id="SSF53822">
    <property type="entry name" value="Periplasmic binding protein-like I"/>
    <property type="match status" value="1"/>
</dbReference>
<dbReference type="InterPro" id="IPR023298">
    <property type="entry name" value="ATPase_P-typ_TM_dom_sf"/>
</dbReference>
<dbReference type="InterPro" id="IPR011500">
    <property type="entry name" value="GPCR_3_9-Cys_dom"/>
</dbReference>
<evidence type="ECO:0000256" key="2">
    <source>
        <dbReference type="ARBA" id="ARBA00007242"/>
    </source>
</evidence>
<dbReference type="PRINTS" id="PR01535">
    <property type="entry name" value="VOMERONASL2R"/>
</dbReference>
<dbReference type="Proteomes" id="UP001190640">
    <property type="component" value="Chromosome 12"/>
</dbReference>
<evidence type="ECO:0000313" key="15">
    <source>
        <dbReference type="RefSeq" id="XP_054850502.1"/>
    </source>
</evidence>
<dbReference type="Pfam" id="PF07562">
    <property type="entry name" value="NCD3G"/>
    <property type="match status" value="1"/>
</dbReference>
<accession>A0AA97LFQ6</accession>
<feature type="transmembrane region" description="Helical" evidence="12">
    <location>
        <begin position="458"/>
        <end position="477"/>
    </location>
</feature>
<evidence type="ECO:0000256" key="12">
    <source>
        <dbReference type="SAM" id="Phobius"/>
    </source>
</evidence>
<evidence type="ECO:0000256" key="8">
    <source>
        <dbReference type="ARBA" id="ARBA00023136"/>
    </source>
</evidence>
<keyword evidence="4 12" id="KW-0812">Transmembrane</keyword>
<dbReference type="Pfam" id="PF00003">
    <property type="entry name" value="7tm_3"/>
    <property type="match status" value="1"/>
</dbReference>
<keyword evidence="14" id="KW-1185">Reference proteome</keyword>
<keyword evidence="3" id="KW-1003">Cell membrane</keyword>
<dbReference type="CDD" id="cd15283">
    <property type="entry name" value="7tmC_V2R_pheromone"/>
    <property type="match status" value="1"/>
</dbReference>